<dbReference type="PANTHER" id="PTHR37485:SF1">
    <property type="entry name" value="CELL DIVISION PROTEIN FTSB"/>
    <property type="match status" value="1"/>
</dbReference>
<keyword evidence="7" id="KW-0175">Coiled coil</keyword>
<evidence type="ECO:0000256" key="2">
    <source>
        <dbReference type="ARBA" id="ARBA00022618"/>
    </source>
</evidence>
<dbReference type="InterPro" id="IPR007060">
    <property type="entry name" value="FtsL/DivIC"/>
</dbReference>
<dbReference type="RefSeq" id="WP_219937743.1">
    <property type="nucleotide sequence ID" value="NZ_JAGFNY010000020.1"/>
</dbReference>
<comment type="subunit">
    <text evidence="7">Part of a complex composed of FtsB, FtsL and FtsQ.</text>
</comment>
<keyword evidence="2 7" id="KW-0132">Cell division</keyword>
<feature type="coiled-coil region" evidence="7">
    <location>
        <begin position="31"/>
        <end position="65"/>
    </location>
</feature>
<protein>
    <recommendedName>
        <fullName evidence="7">Cell division protein FtsB</fullName>
    </recommendedName>
</protein>
<comment type="similarity">
    <text evidence="7">Belongs to the FtsB family.</text>
</comment>
<accession>A0ABS7DGU4</accession>
<dbReference type="PANTHER" id="PTHR37485">
    <property type="entry name" value="CELL DIVISION PROTEIN FTSB"/>
    <property type="match status" value="1"/>
</dbReference>
<keyword evidence="4 7" id="KW-1133">Transmembrane helix</keyword>
<dbReference type="EMBL" id="JAGFNY010000020">
    <property type="protein sequence ID" value="MBW7570522.1"/>
    <property type="molecule type" value="Genomic_DNA"/>
</dbReference>
<feature type="topological domain" description="Periplasmic" evidence="7">
    <location>
        <begin position="24"/>
        <end position="101"/>
    </location>
</feature>
<keyword evidence="7" id="KW-0997">Cell inner membrane</keyword>
<proteinExistence type="inferred from homology"/>
<reference evidence="8 9" key="1">
    <citation type="submission" date="2021-03" db="EMBL/GenBank/DDBJ databases">
        <title>Succinivibrio sp. nov. isolated from feces of cow.</title>
        <authorList>
            <person name="Choi J.-Y."/>
        </authorList>
    </citation>
    <scope>NUCLEOTIDE SEQUENCE [LARGE SCALE GENOMIC DNA]</scope>
    <source>
        <strain evidence="8 9">AGMB01872</strain>
    </source>
</reference>
<name>A0ABS7DGU4_9GAMM</name>
<evidence type="ECO:0000256" key="5">
    <source>
        <dbReference type="ARBA" id="ARBA00023136"/>
    </source>
</evidence>
<dbReference type="Pfam" id="PF04977">
    <property type="entry name" value="DivIC"/>
    <property type="match status" value="1"/>
</dbReference>
<comment type="subcellular location">
    <subcellularLocation>
        <location evidence="7">Cell inner membrane</location>
        <topology evidence="7">Single-pass type II membrane protein</topology>
    </subcellularLocation>
    <text evidence="7">Localizes to the division septum.</text>
</comment>
<keyword evidence="3 7" id="KW-0812">Transmembrane</keyword>
<gene>
    <name evidence="7" type="primary">ftsB</name>
    <name evidence="8" type="ORF">J5V48_06405</name>
</gene>
<dbReference type="Proteomes" id="UP000731465">
    <property type="component" value="Unassembled WGS sequence"/>
</dbReference>
<evidence type="ECO:0000256" key="4">
    <source>
        <dbReference type="ARBA" id="ARBA00022989"/>
    </source>
</evidence>
<keyword evidence="9" id="KW-1185">Reference proteome</keyword>
<dbReference type="InterPro" id="IPR023081">
    <property type="entry name" value="Cell_div_FtsB"/>
</dbReference>
<feature type="topological domain" description="Cytoplasmic" evidence="7">
    <location>
        <begin position="1"/>
        <end position="5"/>
    </location>
</feature>
<evidence type="ECO:0000256" key="3">
    <source>
        <dbReference type="ARBA" id="ARBA00022692"/>
    </source>
</evidence>
<comment type="caution">
    <text evidence="8">The sequence shown here is derived from an EMBL/GenBank/DDBJ whole genome shotgun (WGS) entry which is preliminary data.</text>
</comment>
<comment type="function">
    <text evidence="7">Essential cell division protein. May link together the upstream cell division proteins, which are predominantly cytoplasmic, with the downstream cell division proteins, which are predominantly periplasmic.</text>
</comment>
<keyword evidence="1 7" id="KW-1003">Cell membrane</keyword>
<sequence>MTRYLVIAVLLVLISYLGYDTVFGKNGYLQSARTEKNLEIVQARKKKLEKENQSLKDEISELSLGNQVTEALAREDLGLIKSNEQFFRVIDKEPSSKRKEK</sequence>
<keyword evidence="5 7" id="KW-0472">Membrane</keyword>
<evidence type="ECO:0000256" key="6">
    <source>
        <dbReference type="ARBA" id="ARBA00023306"/>
    </source>
</evidence>
<evidence type="ECO:0000313" key="8">
    <source>
        <dbReference type="EMBL" id="MBW7570522.1"/>
    </source>
</evidence>
<evidence type="ECO:0000313" key="9">
    <source>
        <dbReference type="Proteomes" id="UP000731465"/>
    </source>
</evidence>
<organism evidence="8 9">
    <name type="scientific">Succinivibrio faecicola</name>
    <dbReference type="NCBI Taxonomy" id="2820300"/>
    <lineage>
        <taxon>Bacteria</taxon>
        <taxon>Pseudomonadati</taxon>
        <taxon>Pseudomonadota</taxon>
        <taxon>Gammaproteobacteria</taxon>
        <taxon>Aeromonadales</taxon>
        <taxon>Succinivibrionaceae</taxon>
        <taxon>Succinivibrio</taxon>
    </lineage>
</organism>
<evidence type="ECO:0000256" key="1">
    <source>
        <dbReference type="ARBA" id="ARBA00022475"/>
    </source>
</evidence>
<dbReference type="HAMAP" id="MF_00599">
    <property type="entry name" value="FtsB"/>
    <property type="match status" value="1"/>
</dbReference>
<keyword evidence="6 7" id="KW-0131">Cell cycle</keyword>
<evidence type="ECO:0000256" key="7">
    <source>
        <dbReference type="HAMAP-Rule" id="MF_00599"/>
    </source>
</evidence>